<dbReference type="Proteomes" id="UP000784294">
    <property type="component" value="Unassembled WGS sequence"/>
</dbReference>
<comment type="caution">
    <text evidence="2">The sequence shown here is derived from an EMBL/GenBank/DDBJ whole genome shotgun (WGS) entry which is preliminary data.</text>
</comment>
<sequence length="92" mass="10679">MMDESSAHFHSKQGRMSRGLRQLERRIKAKRFQYNVNQRRLSVRSTYGILLHALSYEMTVIISGDSSESSYSLCIYNVYMIQLLVNCLLATL</sequence>
<reference evidence="2" key="1">
    <citation type="submission" date="2018-11" db="EMBL/GenBank/DDBJ databases">
        <authorList>
            <consortium name="Pathogen Informatics"/>
        </authorList>
    </citation>
    <scope>NUCLEOTIDE SEQUENCE</scope>
</reference>
<name>A0A3S5CKR3_9PLAT</name>
<proteinExistence type="predicted"/>
<organism evidence="2 3">
    <name type="scientific">Protopolystoma xenopodis</name>
    <dbReference type="NCBI Taxonomy" id="117903"/>
    <lineage>
        <taxon>Eukaryota</taxon>
        <taxon>Metazoa</taxon>
        <taxon>Spiralia</taxon>
        <taxon>Lophotrochozoa</taxon>
        <taxon>Platyhelminthes</taxon>
        <taxon>Monogenea</taxon>
        <taxon>Polyopisthocotylea</taxon>
        <taxon>Polystomatidea</taxon>
        <taxon>Polystomatidae</taxon>
        <taxon>Protopolystoma</taxon>
    </lineage>
</organism>
<accession>A0A3S5CKR3</accession>
<dbReference type="EMBL" id="CAAALY010028460">
    <property type="protein sequence ID" value="VEL16437.1"/>
    <property type="molecule type" value="Genomic_DNA"/>
</dbReference>
<evidence type="ECO:0000256" key="1">
    <source>
        <dbReference type="SAM" id="MobiDB-lite"/>
    </source>
</evidence>
<evidence type="ECO:0000313" key="3">
    <source>
        <dbReference type="Proteomes" id="UP000784294"/>
    </source>
</evidence>
<feature type="region of interest" description="Disordered" evidence="1">
    <location>
        <begin position="1"/>
        <end position="20"/>
    </location>
</feature>
<evidence type="ECO:0000313" key="2">
    <source>
        <dbReference type="EMBL" id="VEL16437.1"/>
    </source>
</evidence>
<dbReference type="AlphaFoldDB" id="A0A3S5CKR3"/>
<gene>
    <name evidence="2" type="ORF">PXEA_LOCUS9877</name>
</gene>
<protein>
    <submittedName>
        <fullName evidence="2">Uncharacterized protein</fullName>
    </submittedName>
</protein>
<keyword evidence="3" id="KW-1185">Reference proteome</keyword>